<dbReference type="EMBL" id="JACZHT010000001">
    <property type="protein sequence ID" value="MBE1236570.1"/>
    <property type="molecule type" value="Genomic_DNA"/>
</dbReference>
<evidence type="ECO:0000313" key="2">
    <source>
        <dbReference type="EMBL" id="MBE1236570.1"/>
    </source>
</evidence>
<feature type="region of interest" description="Disordered" evidence="1">
    <location>
        <begin position="542"/>
        <end position="563"/>
    </location>
</feature>
<proteinExistence type="predicted"/>
<comment type="caution">
    <text evidence="2">The sequence shown here is derived from an EMBL/GenBank/DDBJ whole genome shotgun (WGS) entry which is preliminary data.</text>
</comment>
<evidence type="ECO:0000256" key="1">
    <source>
        <dbReference type="SAM" id="MobiDB-lite"/>
    </source>
</evidence>
<keyword evidence="3" id="KW-1185">Reference proteome</keyword>
<gene>
    <name evidence="2" type="ORF">IHV25_02740</name>
</gene>
<reference evidence="2" key="1">
    <citation type="submission" date="2020-10" db="EMBL/GenBank/DDBJ databases">
        <title>Genome sequence of the unusual species of purple photosynthetic bacteria, Phaeovibrio sulfidiphilus DSM 23193, type strain.</title>
        <authorList>
            <person name="Kyndt J.A."/>
            <person name="Meyer T.E."/>
        </authorList>
    </citation>
    <scope>NUCLEOTIDE SEQUENCE</scope>
    <source>
        <strain evidence="2">DSM 23193</strain>
    </source>
</reference>
<feature type="compositionally biased region" description="Pro residues" evidence="1">
    <location>
        <begin position="544"/>
        <end position="555"/>
    </location>
</feature>
<dbReference type="Proteomes" id="UP000631034">
    <property type="component" value="Unassembled WGS sequence"/>
</dbReference>
<dbReference type="RefSeq" id="WP_192533427.1">
    <property type="nucleotide sequence ID" value="NZ_JACZHT010000001.1"/>
</dbReference>
<organism evidence="2 3">
    <name type="scientific">Phaeovibrio sulfidiphilus</name>
    <dbReference type="NCBI Taxonomy" id="1220600"/>
    <lineage>
        <taxon>Bacteria</taxon>
        <taxon>Pseudomonadati</taxon>
        <taxon>Pseudomonadota</taxon>
        <taxon>Alphaproteobacteria</taxon>
        <taxon>Rhodospirillales</taxon>
        <taxon>Rhodospirillaceae</taxon>
        <taxon>Phaeovibrio</taxon>
    </lineage>
</organism>
<protein>
    <submittedName>
        <fullName evidence="2">Uncharacterized protein</fullName>
    </submittedName>
</protein>
<evidence type="ECO:0000313" key="3">
    <source>
        <dbReference type="Proteomes" id="UP000631034"/>
    </source>
</evidence>
<sequence length="563" mass="55804">MTTPVPPPSSPLPTLPGGSGTSMVASIPSPPPAMTALSPGTPVEATVSGYPSRGETLLQTPFGEVSLRTAQSLPADRALTLVYLGTGAQGQALVRLSWPGPGVMGPAGSLTGTGSAPTLTPATPVVAPGGPSAPVGIPASVVGPPGGPWVGALPAGLTPLPVGSLLAVRIVDIGPAGSAAPGSTPASGAGGPATGAAAGITQSVTAYNTIGKFIKAAPGGPAGPVSPPLPDPSSEATKPGVPQDGTRGATTAAGAARATGPSTLTLLTGLQLPGTIVSTGSASASLVDTALGRLAINTSLPGDTGTTIRVQILSAGGTVSAPGTLSLPLLSGGGWPALQDALALAQASAALGRSADTGALLDAMIRPGPAMLVNALGFLASLRAGGELGVWPGNRALRDLERLGEKGKAVASRLGSDLKAMAAEPREGSGPPSEWRVLTLPCLNDGEITPIRLITRHTPEHDAGDGHPGAPGDRFLVDVALSRLGPIQLDGFFQKGPRQMDLVVRSGTPLPPVMHRDIRALYNEALSALGFRGSIRFEAGQPFFEPPELPHPPSRPDTGGLVI</sequence>
<feature type="compositionally biased region" description="Pro residues" evidence="1">
    <location>
        <begin position="1"/>
        <end position="14"/>
    </location>
</feature>
<feature type="region of interest" description="Disordered" evidence="1">
    <location>
        <begin position="218"/>
        <end position="257"/>
    </location>
</feature>
<dbReference type="AlphaFoldDB" id="A0A8J7CQ85"/>
<feature type="region of interest" description="Disordered" evidence="1">
    <location>
        <begin position="1"/>
        <end position="38"/>
    </location>
</feature>
<name>A0A8J7CQ85_9PROT</name>
<accession>A0A8J7CQ85</accession>
<feature type="compositionally biased region" description="Low complexity" evidence="1">
    <location>
        <begin position="245"/>
        <end position="257"/>
    </location>
</feature>